<dbReference type="RefSeq" id="WP_012633429.1">
    <property type="nucleotide sequence ID" value="NC_011891.1"/>
</dbReference>
<evidence type="ECO:0000256" key="3">
    <source>
        <dbReference type="ARBA" id="ARBA00022840"/>
    </source>
</evidence>
<keyword evidence="2 4" id="KW-0547">Nucleotide-binding</keyword>
<dbReference type="GO" id="GO:0005524">
    <property type="term" value="F:ATP binding"/>
    <property type="evidence" value="ECO:0007669"/>
    <property type="project" value="UniProtKB-UniRule"/>
</dbReference>
<evidence type="ECO:0000259" key="5">
    <source>
        <dbReference type="PROSITE" id="PS50975"/>
    </source>
</evidence>
<evidence type="ECO:0000313" key="7">
    <source>
        <dbReference type="Proteomes" id="UP000007089"/>
    </source>
</evidence>
<gene>
    <name evidence="6" type="ordered locus">A2cp1_2254</name>
</gene>
<dbReference type="GO" id="GO:0046872">
    <property type="term" value="F:metal ion binding"/>
    <property type="evidence" value="ECO:0007669"/>
    <property type="project" value="UniProtKB-KW"/>
</dbReference>
<dbReference type="Pfam" id="PF08443">
    <property type="entry name" value="RimK"/>
    <property type="match status" value="1"/>
</dbReference>
<evidence type="ECO:0000256" key="4">
    <source>
        <dbReference type="PROSITE-ProRule" id="PRU00409"/>
    </source>
</evidence>
<dbReference type="PANTHER" id="PTHR21621:SF0">
    <property type="entry name" value="BETA-CITRYLGLUTAMATE SYNTHASE B-RELATED"/>
    <property type="match status" value="1"/>
</dbReference>
<protein>
    <submittedName>
        <fullName evidence="6">Alpha-L-glutamate ligase, RimK family</fullName>
    </submittedName>
</protein>
<reference evidence="6" key="1">
    <citation type="submission" date="2009-01" db="EMBL/GenBank/DDBJ databases">
        <title>Complete sequence of Anaeromyxobacter dehalogenans 2CP-1.</title>
        <authorList>
            <consortium name="US DOE Joint Genome Institute"/>
            <person name="Lucas S."/>
            <person name="Copeland A."/>
            <person name="Lapidus A."/>
            <person name="Glavina del Rio T."/>
            <person name="Dalin E."/>
            <person name="Tice H."/>
            <person name="Bruce D."/>
            <person name="Goodwin L."/>
            <person name="Pitluck S."/>
            <person name="Saunders E."/>
            <person name="Brettin T."/>
            <person name="Detter J.C."/>
            <person name="Han C."/>
            <person name="Larimer F."/>
            <person name="Land M."/>
            <person name="Hauser L."/>
            <person name="Kyrpides N."/>
            <person name="Ovchinnikova G."/>
            <person name="Beliaev A.S."/>
            <person name="Richardson P."/>
        </authorList>
    </citation>
    <scope>NUCLEOTIDE SEQUENCE</scope>
    <source>
        <strain evidence="6">2CP-1</strain>
    </source>
</reference>
<feature type="domain" description="ATP-grasp" evidence="5">
    <location>
        <begin position="111"/>
        <end position="291"/>
    </location>
</feature>
<dbReference type="InterPro" id="IPR004666">
    <property type="entry name" value="Rp_bS6_RimK/Lys_biosynth_LsyX"/>
</dbReference>
<keyword evidence="1" id="KW-0479">Metal-binding</keyword>
<dbReference type="Proteomes" id="UP000007089">
    <property type="component" value="Chromosome"/>
</dbReference>
<dbReference type="PANTHER" id="PTHR21621">
    <property type="entry name" value="RIBOSOMAL PROTEIN S6 MODIFICATION PROTEIN"/>
    <property type="match status" value="1"/>
</dbReference>
<sequence>MERFIRIGVVTAWPEEDWHSKRLLAACARRGEAVVIDPSAMAAGVGAEGVGVSLGTMRMEEVDAFVLARGLGREGDPDAQFEIYRAMEGAGAVVVNRIEPLLAAQDKFRSSWLLVRAGVPTPPAAVAQAPVGAEHALERLGESVVKPLAGSLGEGVERVRPDRAGRDRVRERAGRDGAVYLQAYVPHPGRDLRVFVVGGTTRAAMVRHAPPGEWRTNVGGGGRVEAVECPAAVRAVAEAAAAALELDYAGVDLVLGDEGPTVIEVNGNPSWQGILEATGLDMAEAIAEHVLARALRRRKTSDHIVRERTGATHG</sequence>
<dbReference type="Gene3D" id="3.30.470.20">
    <property type="entry name" value="ATP-grasp fold, B domain"/>
    <property type="match status" value="1"/>
</dbReference>
<organism evidence="6 7">
    <name type="scientific">Anaeromyxobacter dehalogenans (strain ATCC BAA-258 / DSM 21875 / 2CP-1)</name>
    <dbReference type="NCBI Taxonomy" id="455488"/>
    <lineage>
        <taxon>Bacteria</taxon>
        <taxon>Pseudomonadati</taxon>
        <taxon>Myxococcota</taxon>
        <taxon>Myxococcia</taxon>
        <taxon>Myxococcales</taxon>
        <taxon>Cystobacterineae</taxon>
        <taxon>Anaeromyxobacteraceae</taxon>
        <taxon>Anaeromyxobacter</taxon>
    </lineage>
</organism>
<keyword evidence="6" id="KW-0436">Ligase</keyword>
<dbReference type="InterPro" id="IPR011761">
    <property type="entry name" value="ATP-grasp"/>
</dbReference>
<name>B8JA73_ANAD2</name>
<evidence type="ECO:0000256" key="1">
    <source>
        <dbReference type="ARBA" id="ARBA00022723"/>
    </source>
</evidence>
<proteinExistence type="predicted"/>
<dbReference type="KEGG" id="acp:A2cp1_2254"/>
<keyword evidence="7" id="KW-1185">Reference proteome</keyword>
<evidence type="ECO:0000256" key="2">
    <source>
        <dbReference type="ARBA" id="ARBA00022741"/>
    </source>
</evidence>
<dbReference type="AlphaFoldDB" id="B8JA73"/>
<dbReference type="NCBIfam" id="TIGR00768">
    <property type="entry name" value="rimK_fam"/>
    <property type="match status" value="1"/>
</dbReference>
<dbReference type="Gene3D" id="3.40.50.20">
    <property type="match status" value="1"/>
</dbReference>
<dbReference type="HOGENOM" id="CLU_054353_2_0_7"/>
<dbReference type="SUPFAM" id="SSF56059">
    <property type="entry name" value="Glutathione synthetase ATP-binding domain-like"/>
    <property type="match status" value="1"/>
</dbReference>
<dbReference type="InterPro" id="IPR013651">
    <property type="entry name" value="ATP-grasp_RimK-type"/>
</dbReference>
<keyword evidence="3 4" id="KW-0067">ATP-binding</keyword>
<dbReference type="PROSITE" id="PS50975">
    <property type="entry name" value="ATP_GRASP"/>
    <property type="match status" value="1"/>
</dbReference>
<dbReference type="EMBL" id="CP001359">
    <property type="protein sequence ID" value="ACL65592.1"/>
    <property type="molecule type" value="Genomic_DNA"/>
</dbReference>
<accession>B8JA73</accession>
<dbReference type="GO" id="GO:0016879">
    <property type="term" value="F:ligase activity, forming carbon-nitrogen bonds"/>
    <property type="evidence" value="ECO:0007669"/>
    <property type="project" value="TreeGrafter"/>
</dbReference>
<evidence type="ECO:0000313" key="6">
    <source>
        <dbReference type="EMBL" id="ACL65592.1"/>
    </source>
</evidence>
<dbReference type="GO" id="GO:0005737">
    <property type="term" value="C:cytoplasm"/>
    <property type="evidence" value="ECO:0007669"/>
    <property type="project" value="TreeGrafter"/>
</dbReference>